<evidence type="ECO:0000256" key="1">
    <source>
        <dbReference type="SAM" id="MobiDB-lite"/>
    </source>
</evidence>
<organism evidence="2 3">
    <name type="scientific">Romanomermis culicivorax</name>
    <name type="common">Nematode worm</name>
    <dbReference type="NCBI Taxonomy" id="13658"/>
    <lineage>
        <taxon>Eukaryota</taxon>
        <taxon>Metazoa</taxon>
        <taxon>Ecdysozoa</taxon>
        <taxon>Nematoda</taxon>
        <taxon>Enoplea</taxon>
        <taxon>Dorylaimia</taxon>
        <taxon>Mermithida</taxon>
        <taxon>Mermithoidea</taxon>
        <taxon>Mermithidae</taxon>
        <taxon>Romanomermis</taxon>
    </lineage>
</organism>
<accession>A0A915IG23</accession>
<name>A0A915IG23_ROMCU</name>
<reference evidence="3" key="1">
    <citation type="submission" date="2022-11" db="UniProtKB">
        <authorList>
            <consortium name="WormBaseParasite"/>
        </authorList>
    </citation>
    <scope>IDENTIFICATION</scope>
</reference>
<feature type="region of interest" description="Disordered" evidence="1">
    <location>
        <begin position="1"/>
        <end position="21"/>
    </location>
</feature>
<sequence>MRQTLSALKTNTSAQGHGLPTSESDNACIGFLAAAVVSALIKSCALPPSPPKYVTPVNVNPSMMQKTTGDISVVALMEGTPAPPAHFATQGLLPGIPTDSTLEVVGHMGSMNLLVNAVCHAVQQASCNTQPTAVVAALPKTTMMGAQTLAAIAQQQPVATTKLPPTVANIFRETLRAINNNVSIIEASPFPTATASGSPKIGVLRKVHLVMDFPGPGHGLPRRGADLIQ</sequence>
<dbReference type="Proteomes" id="UP000887565">
    <property type="component" value="Unplaced"/>
</dbReference>
<keyword evidence="2" id="KW-1185">Reference proteome</keyword>
<evidence type="ECO:0000313" key="2">
    <source>
        <dbReference type="Proteomes" id="UP000887565"/>
    </source>
</evidence>
<proteinExistence type="predicted"/>
<evidence type="ECO:0000313" key="3">
    <source>
        <dbReference type="WBParaSite" id="nRc.2.0.1.t12858-RA"/>
    </source>
</evidence>
<dbReference type="AlphaFoldDB" id="A0A915IG23"/>
<dbReference type="WBParaSite" id="nRc.2.0.1.t12858-RA">
    <property type="protein sequence ID" value="nRc.2.0.1.t12858-RA"/>
    <property type="gene ID" value="nRc.2.0.1.g12858"/>
</dbReference>
<protein>
    <submittedName>
        <fullName evidence="3">Uncharacterized protein</fullName>
    </submittedName>
</protein>